<proteinExistence type="predicted"/>
<evidence type="ECO:0000313" key="3">
    <source>
        <dbReference type="Proteomes" id="UP000002258"/>
    </source>
</evidence>
<sequence>QPVDSVVSILPPSIITEVFQHVDQYDLLNLSTTCTALYSLATDRLYKRVTVLLNAEFPLRFSTARDYVSENGIRYMDSSIILTLDSLVKFLSTMNSRPDLIQKIKFFVFDKCQNLEKIDVNAVQSNIIEFFGANARELNFLHITFVDFSTGIVKLTNFLRNANIRNKIFKLFVTKTSELYEPCIPPSLTNLFLMLNEVELIDQEYLFDLSKHPYDVFNSLFTLTCSTNHQVGLEILRKFKLFAPGMKLKLKALSLFHCHKEAVEGRSEFTDEYASQFSLLNQDNDKVLLEKYMQQISKKLDFSVIDEKVEVANLTHLYLKVECIEQRHSQCNCFETFFKDLTKYSESHGGLPNLVNLEVESFPNLDWLRPHQILEDILTPLGGFVKTLNNLTRLAIDFSTPGFKMFDNNMGMSTWLLNKLNESLMESFFLCFFTASNKSNLVANLKTLQLPDFLTSFIYYKPDFLESLLHTCQCWGCALVLEKLAESFYPIFNDQDDDDLDEERDETATLDLESTYYVLIGYILGKLQADREVCIPIKEKTFSYRNYPIFKGQPHTLHNGFHKATGDQNGADACSCAVDEDPQGRSSMNIDNLVCTYIVHQLEPIIQYLSNIFTNLDNLMIHGIYYEIDKYNDKLVPIFDSSEYPAQFLENKKDEMDRGVKPSGPFGYFRNC</sequence>
<dbReference type="CDD" id="cd09917">
    <property type="entry name" value="F-box_SF"/>
    <property type="match status" value="1"/>
</dbReference>
<protein>
    <submittedName>
        <fullName evidence="2">Cyclin-like F-box</fullName>
    </submittedName>
</protein>
<evidence type="ECO:0000259" key="1">
    <source>
        <dbReference type="PROSITE" id="PS50181"/>
    </source>
</evidence>
<organism evidence="2 3">
    <name type="scientific">Scheffersomyces stipitis (strain ATCC 58785 / CBS 6054 / NBRC 10063 / NRRL Y-11545)</name>
    <name type="common">Yeast</name>
    <name type="synonym">Pichia stipitis</name>
    <dbReference type="NCBI Taxonomy" id="322104"/>
    <lineage>
        <taxon>Eukaryota</taxon>
        <taxon>Fungi</taxon>
        <taxon>Dikarya</taxon>
        <taxon>Ascomycota</taxon>
        <taxon>Saccharomycotina</taxon>
        <taxon>Pichiomycetes</taxon>
        <taxon>Debaryomycetaceae</taxon>
        <taxon>Scheffersomyces</taxon>
    </lineage>
</organism>
<dbReference type="Gene3D" id="3.80.10.10">
    <property type="entry name" value="Ribonuclease Inhibitor"/>
    <property type="match status" value="1"/>
</dbReference>
<dbReference type="AlphaFoldDB" id="A3M012"/>
<dbReference type="Pfam" id="PF12937">
    <property type="entry name" value="F-box-like"/>
    <property type="match status" value="1"/>
</dbReference>
<dbReference type="eggNOG" id="ENOG502R6HI">
    <property type="taxonomic scope" value="Eukaryota"/>
</dbReference>
<dbReference type="KEGG" id="pic:PICST_50168"/>
<dbReference type="EMBL" id="CP000502">
    <property type="protein sequence ID" value="ABN68635.2"/>
    <property type="molecule type" value="Genomic_DNA"/>
</dbReference>
<evidence type="ECO:0000313" key="2">
    <source>
        <dbReference type="EMBL" id="ABN68635.2"/>
    </source>
</evidence>
<feature type="non-terminal residue" evidence="2">
    <location>
        <position position="1"/>
    </location>
</feature>
<feature type="domain" description="F-box" evidence="1">
    <location>
        <begin position="4"/>
        <end position="49"/>
    </location>
</feature>
<dbReference type="HOGENOM" id="CLU_024390_1_0_1"/>
<dbReference type="GeneID" id="4841069"/>
<keyword evidence="3" id="KW-1185">Reference proteome</keyword>
<dbReference type="SUPFAM" id="SSF81383">
    <property type="entry name" value="F-box domain"/>
    <property type="match status" value="1"/>
</dbReference>
<reference evidence="2 3" key="1">
    <citation type="journal article" date="2007" name="Nat. Biotechnol.">
        <title>Genome sequence of the lignocellulose-bioconverting and xylose-fermenting yeast Pichia stipitis.</title>
        <authorList>
            <person name="Jeffries T.W."/>
            <person name="Grigoriev I.V."/>
            <person name="Grimwood J."/>
            <person name="Laplaza J.M."/>
            <person name="Aerts A."/>
            <person name="Salamov A."/>
            <person name="Schmutz J."/>
            <person name="Lindquist E."/>
            <person name="Dehal P."/>
            <person name="Shapiro H."/>
            <person name="Jin Y.S."/>
            <person name="Passoth V."/>
            <person name="Richardson P.M."/>
        </authorList>
    </citation>
    <scope>NUCLEOTIDE SEQUENCE [LARGE SCALE GENOMIC DNA]</scope>
    <source>
        <strain evidence="3">ATCC 58785 / CBS 6054 / NBRC 10063 / NRRL Y-11545</strain>
    </source>
</reference>
<dbReference type="RefSeq" id="XP_001386664.2">
    <property type="nucleotide sequence ID" value="XM_001386627.1"/>
</dbReference>
<dbReference type="InParanoid" id="A3M012"/>
<dbReference type="OrthoDB" id="4084239at2759"/>
<dbReference type="InterPro" id="IPR001810">
    <property type="entry name" value="F-box_dom"/>
</dbReference>
<dbReference type="InterPro" id="IPR032675">
    <property type="entry name" value="LRR_dom_sf"/>
</dbReference>
<name>A3M012_PICST</name>
<dbReference type="SMART" id="SM00256">
    <property type="entry name" value="FBOX"/>
    <property type="match status" value="1"/>
</dbReference>
<gene>
    <name evidence="2" type="ORF">PICST_50168</name>
</gene>
<dbReference type="OMA" id="KYMDSAL"/>
<dbReference type="InterPro" id="IPR036047">
    <property type="entry name" value="F-box-like_dom_sf"/>
</dbReference>
<accession>A3M012</accession>
<dbReference type="Proteomes" id="UP000002258">
    <property type="component" value="Chromosome 8"/>
</dbReference>
<dbReference type="PROSITE" id="PS50181">
    <property type="entry name" value="FBOX"/>
    <property type="match status" value="1"/>
</dbReference>